<organism evidence="1 2">
    <name type="scientific">Helianthus annuus</name>
    <name type="common">Common sunflower</name>
    <dbReference type="NCBI Taxonomy" id="4232"/>
    <lineage>
        <taxon>Eukaryota</taxon>
        <taxon>Viridiplantae</taxon>
        <taxon>Streptophyta</taxon>
        <taxon>Embryophyta</taxon>
        <taxon>Tracheophyta</taxon>
        <taxon>Spermatophyta</taxon>
        <taxon>Magnoliopsida</taxon>
        <taxon>eudicotyledons</taxon>
        <taxon>Gunneridae</taxon>
        <taxon>Pentapetalae</taxon>
        <taxon>asterids</taxon>
        <taxon>campanulids</taxon>
        <taxon>Asterales</taxon>
        <taxon>Asteraceae</taxon>
        <taxon>Asteroideae</taxon>
        <taxon>Heliantheae alliance</taxon>
        <taxon>Heliantheae</taxon>
        <taxon>Helianthus</taxon>
    </lineage>
</organism>
<accession>A0A9K3EJ25</accession>
<reference evidence="1" key="1">
    <citation type="journal article" date="2017" name="Nature">
        <title>The sunflower genome provides insights into oil metabolism, flowering and Asterid evolution.</title>
        <authorList>
            <person name="Badouin H."/>
            <person name="Gouzy J."/>
            <person name="Grassa C.J."/>
            <person name="Murat F."/>
            <person name="Staton S.E."/>
            <person name="Cottret L."/>
            <person name="Lelandais-Briere C."/>
            <person name="Owens G.L."/>
            <person name="Carrere S."/>
            <person name="Mayjonade B."/>
            <person name="Legrand L."/>
            <person name="Gill N."/>
            <person name="Kane N.C."/>
            <person name="Bowers J.E."/>
            <person name="Hubner S."/>
            <person name="Bellec A."/>
            <person name="Berard A."/>
            <person name="Berges H."/>
            <person name="Blanchet N."/>
            <person name="Boniface M.C."/>
            <person name="Brunel D."/>
            <person name="Catrice O."/>
            <person name="Chaidir N."/>
            <person name="Claudel C."/>
            <person name="Donnadieu C."/>
            <person name="Faraut T."/>
            <person name="Fievet G."/>
            <person name="Helmstetter N."/>
            <person name="King M."/>
            <person name="Knapp S.J."/>
            <person name="Lai Z."/>
            <person name="Le Paslier M.C."/>
            <person name="Lippi Y."/>
            <person name="Lorenzon L."/>
            <person name="Mandel J.R."/>
            <person name="Marage G."/>
            <person name="Marchand G."/>
            <person name="Marquand E."/>
            <person name="Bret-Mestries E."/>
            <person name="Morien E."/>
            <person name="Nambeesan S."/>
            <person name="Nguyen T."/>
            <person name="Pegot-Espagnet P."/>
            <person name="Pouilly N."/>
            <person name="Raftis F."/>
            <person name="Sallet E."/>
            <person name="Schiex T."/>
            <person name="Thomas J."/>
            <person name="Vandecasteele C."/>
            <person name="Vares D."/>
            <person name="Vear F."/>
            <person name="Vautrin S."/>
            <person name="Crespi M."/>
            <person name="Mangin B."/>
            <person name="Burke J.M."/>
            <person name="Salse J."/>
            <person name="Munos S."/>
            <person name="Vincourt P."/>
            <person name="Rieseberg L.H."/>
            <person name="Langlade N.B."/>
        </authorList>
    </citation>
    <scope>NUCLEOTIDE SEQUENCE</scope>
    <source>
        <tissue evidence="1">Leaves</tissue>
    </source>
</reference>
<comment type="caution">
    <text evidence="1">The sequence shown here is derived from an EMBL/GenBank/DDBJ whole genome shotgun (WGS) entry which is preliminary data.</text>
</comment>
<evidence type="ECO:0000313" key="2">
    <source>
        <dbReference type="Proteomes" id="UP000215914"/>
    </source>
</evidence>
<keyword evidence="2" id="KW-1185">Reference proteome</keyword>
<evidence type="ECO:0000313" key="1">
    <source>
        <dbReference type="EMBL" id="KAF5773164.1"/>
    </source>
</evidence>
<dbReference type="Gramene" id="mRNA:HanXRQr2_Chr13g0585621">
    <property type="protein sequence ID" value="CDS:HanXRQr2_Chr13g0585621.1"/>
    <property type="gene ID" value="HanXRQr2_Chr13g0585621"/>
</dbReference>
<dbReference type="AlphaFoldDB" id="A0A9K3EJ25"/>
<dbReference type="EMBL" id="MNCJ02000328">
    <property type="protein sequence ID" value="KAF5773164.1"/>
    <property type="molecule type" value="Genomic_DNA"/>
</dbReference>
<name>A0A9K3EJ25_HELAN</name>
<gene>
    <name evidence="1" type="ORF">HanXRQr2_Chr13g0585621</name>
</gene>
<sequence>MLRLQYITEDKRQFDDAKRDIWITYLLYLVALKVRKMLKHMTCCQHSRQLLVLANR</sequence>
<dbReference type="Proteomes" id="UP000215914">
    <property type="component" value="Unassembled WGS sequence"/>
</dbReference>
<proteinExistence type="predicted"/>
<reference evidence="1" key="2">
    <citation type="submission" date="2020-06" db="EMBL/GenBank/DDBJ databases">
        <title>Helianthus annuus Genome sequencing and assembly Release 2.</title>
        <authorList>
            <person name="Gouzy J."/>
            <person name="Langlade N."/>
            <person name="Munos S."/>
        </authorList>
    </citation>
    <scope>NUCLEOTIDE SEQUENCE</scope>
    <source>
        <tissue evidence="1">Leaves</tissue>
    </source>
</reference>
<protein>
    <submittedName>
        <fullName evidence="1">Uncharacterized protein</fullName>
    </submittedName>
</protein>